<organism evidence="1 2">
    <name type="scientific">Cotesia glomerata</name>
    <name type="common">Lepidopteran parasitic wasp</name>
    <name type="synonym">Apanteles glomeratus</name>
    <dbReference type="NCBI Taxonomy" id="32391"/>
    <lineage>
        <taxon>Eukaryota</taxon>
        <taxon>Metazoa</taxon>
        <taxon>Ecdysozoa</taxon>
        <taxon>Arthropoda</taxon>
        <taxon>Hexapoda</taxon>
        <taxon>Insecta</taxon>
        <taxon>Pterygota</taxon>
        <taxon>Neoptera</taxon>
        <taxon>Endopterygota</taxon>
        <taxon>Hymenoptera</taxon>
        <taxon>Apocrita</taxon>
        <taxon>Ichneumonoidea</taxon>
        <taxon>Braconidae</taxon>
        <taxon>Microgastrinae</taxon>
        <taxon>Cotesia</taxon>
    </lineage>
</organism>
<evidence type="ECO:0000313" key="2">
    <source>
        <dbReference type="Proteomes" id="UP000826195"/>
    </source>
</evidence>
<accession>A0AAV7J8Q6</accession>
<protein>
    <submittedName>
        <fullName evidence="1">Uncharacterized protein</fullName>
    </submittedName>
</protein>
<name>A0AAV7J8Q6_COTGL</name>
<proteinExistence type="predicted"/>
<keyword evidence="2" id="KW-1185">Reference proteome</keyword>
<reference evidence="1 2" key="1">
    <citation type="journal article" date="2021" name="J. Hered.">
        <title>A chromosome-level genome assembly of the parasitoid wasp, Cotesia glomerata (Hymenoptera: Braconidae).</title>
        <authorList>
            <person name="Pinto B.J."/>
            <person name="Weis J.J."/>
            <person name="Gamble T."/>
            <person name="Ode P.J."/>
            <person name="Paul R."/>
            <person name="Zaspel J.M."/>
        </authorList>
    </citation>
    <scope>NUCLEOTIDE SEQUENCE [LARGE SCALE GENOMIC DNA]</scope>
    <source>
        <strain evidence="1">CgM1</strain>
    </source>
</reference>
<gene>
    <name evidence="1" type="ORF">KQX54_013153</name>
</gene>
<dbReference type="EMBL" id="JAHXZJ010000001">
    <property type="protein sequence ID" value="KAH0567747.1"/>
    <property type="molecule type" value="Genomic_DNA"/>
</dbReference>
<sequence length="134" mass="15025">MSSNKTVNDKCYICSKLVKKVSGTPKTLLTEQDIDEFSTAFDIDFFTGDIVCGKCRLELYKKRKVDPDANGFEDESESIVSELLERTESSLSQMTLSQLSSRILSCIFHSTIIKNTIAITIDGNIAIVKNIRYI</sequence>
<dbReference type="Proteomes" id="UP000826195">
    <property type="component" value="Unassembled WGS sequence"/>
</dbReference>
<evidence type="ECO:0000313" key="1">
    <source>
        <dbReference type="EMBL" id="KAH0567747.1"/>
    </source>
</evidence>
<comment type="caution">
    <text evidence="1">The sequence shown here is derived from an EMBL/GenBank/DDBJ whole genome shotgun (WGS) entry which is preliminary data.</text>
</comment>
<dbReference type="AlphaFoldDB" id="A0AAV7J8Q6"/>